<protein>
    <recommendedName>
        <fullName evidence="5">Translocon-associated protein subunit beta</fullName>
    </recommendedName>
</protein>
<accession>A0A7S2V0Q0</accession>
<dbReference type="PANTHER" id="PTHR12861">
    <property type="entry name" value="TRANSLOCON-ASSOCIATED PROTEIN, BETA SUBUNIT PRECURSOR TRAP-BETA SIGNAL SEQUENCE RECEPTOR BETA SUBUNIT"/>
    <property type="match status" value="1"/>
</dbReference>
<sequence>MSKILIFLGLLLGCLAQNAEVEDRAILLFQKTADGDFAVEGKNFTVTYKLQNIGTSAAVDVKTADLYDASSFTVLEGNPNMEFEEIAAGDSEEFTVTVVPQVAGIYEGTRAAVQYSYGTAPTSGEEDQGGEEGEEDEEEEGEIKVGYSSTIGRVEIVTADAYLRATSHYVLEWTVFVIGFAFPILIPLIMWQMVKASTEKQFGKKFK</sequence>
<dbReference type="PANTHER" id="PTHR12861:SF3">
    <property type="entry name" value="TRANSLOCON-ASSOCIATED PROTEIN SUBUNIT BETA"/>
    <property type="match status" value="1"/>
</dbReference>
<dbReference type="AlphaFoldDB" id="A0A7S2V0Q0"/>
<feature type="transmembrane region" description="Helical" evidence="2">
    <location>
        <begin position="173"/>
        <end position="194"/>
    </location>
</feature>
<evidence type="ECO:0000256" key="1">
    <source>
        <dbReference type="SAM" id="MobiDB-lite"/>
    </source>
</evidence>
<proteinExistence type="predicted"/>
<reference evidence="4" key="1">
    <citation type="submission" date="2021-01" db="EMBL/GenBank/DDBJ databases">
        <authorList>
            <person name="Corre E."/>
            <person name="Pelletier E."/>
            <person name="Niang G."/>
            <person name="Scheremetjew M."/>
            <person name="Finn R."/>
            <person name="Kale V."/>
            <person name="Holt S."/>
            <person name="Cochrane G."/>
            <person name="Meng A."/>
            <person name="Brown T."/>
            <person name="Cohen L."/>
        </authorList>
    </citation>
    <scope>NUCLEOTIDE SEQUENCE</scope>
    <source>
        <strain evidence="4">CCMP1661</strain>
    </source>
</reference>
<dbReference type="EMBL" id="HBHR01014941">
    <property type="protein sequence ID" value="CAD9866239.1"/>
    <property type="molecule type" value="Transcribed_RNA"/>
</dbReference>
<evidence type="ECO:0000313" key="4">
    <source>
        <dbReference type="EMBL" id="CAD9866239.1"/>
    </source>
</evidence>
<feature type="chain" id="PRO_5030842676" description="Translocon-associated protein subunit beta" evidence="3">
    <location>
        <begin position="17"/>
        <end position="207"/>
    </location>
</feature>
<keyword evidence="2" id="KW-1133">Transmembrane helix</keyword>
<keyword evidence="2" id="KW-0812">Transmembrane</keyword>
<evidence type="ECO:0000256" key="3">
    <source>
        <dbReference type="SAM" id="SignalP"/>
    </source>
</evidence>
<dbReference type="Gene3D" id="2.60.40.10">
    <property type="entry name" value="Immunoglobulins"/>
    <property type="match status" value="1"/>
</dbReference>
<name>A0A7S2V0Q0_9STRA</name>
<evidence type="ECO:0000256" key="2">
    <source>
        <dbReference type="SAM" id="Phobius"/>
    </source>
</evidence>
<evidence type="ECO:0008006" key="5">
    <source>
        <dbReference type="Google" id="ProtNLM"/>
    </source>
</evidence>
<dbReference type="InterPro" id="IPR013783">
    <property type="entry name" value="Ig-like_fold"/>
</dbReference>
<feature type="region of interest" description="Disordered" evidence="1">
    <location>
        <begin position="119"/>
        <end position="143"/>
    </location>
</feature>
<dbReference type="Pfam" id="PF05753">
    <property type="entry name" value="TRAP_beta"/>
    <property type="match status" value="1"/>
</dbReference>
<gene>
    <name evidence="4" type="ORF">FJAP1339_LOCUS7432</name>
</gene>
<keyword evidence="2" id="KW-0472">Membrane</keyword>
<feature type="compositionally biased region" description="Acidic residues" evidence="1">
    <location>
        <begin position="124"/>
        <end position="141"/>
    </location>
</feature>
<organism evidence="4">
    <name type="scientific">Fibrocapsa japonica</name>
    <dbReference type="NCBI Taxonomy" id="94617"/>
    <lineage>
        <taxon>Eukaryota</taxon>
        <taxon>Sar</taxon>
        <taxon>Stramenopiles</taxon>
        <taxon>Ochrophyta</taxon>
        <taxon>Raphidophyceae</taxon>
        <taxon>Chattonellales</taxon>
        <taxon>Chattonellaceae</taxon>
        <taxon>Fibrocapsa</taxon>
    </lineage>
</organism>
<keyword evidence="3" id="KW-0732">Signal</keyword>
<dbReference type="GO" id="GO:0005783">
    <property type="term" value="C:endoplasmic reticulum"/>
    <property type="evidence" value="ECO:0007669"/>
    <property type="project" value="TreeGrafter"/>
</dbReference>
<feature type="signal peptide" evidence="3">
    <location>
        <begin position="1"/>
        <end position="16"/>
    </location>
</feature>